<accession>X1IAC6</accession>
<feature type="non-terminal residue" evidence="1">
    <location>
        <position position="231"/>
    </location>
</feature>
<feature type="non-terminal residue" evidence="1">
    <location>
        <position position="1"/>
    </location>
</feature>
<dbReference type="AlphaFoldDB" id="X1IAC6"/>
<dbReference type="Gene3D" id="2.120.10.10">
    <property type="match status" value="1"/>
</dbReference>
<dbReference type="InterPro" id="IPR036278">
    <property type="entry name" value="Sialidase_sf"/>
</dbReference>
<name>X1IAC6_9ZZZZ</name>
<protein>
    <recommendedName>
        <fullName evidence="2">Sialidase domain-containing protein</fullName>
    </recommendedName>
</protein>
<reference evidence="1" key="1">
    <citation type="journal article" date="2014" name="Front. Microbiol.">
        <title>High frequency of phylogenetically diverse reductive dehalogenase-homologous genes in deep subseafloor sedimentary metagenomes.</title>
        <authorList>
            <person name="Kawai M."/>
            <person name="Futagami T."/>
            <person name="Toyoda A."/>
            <person name="Takaki Y."/>
            <person name="Nishi S."/>
            <person name="Hori S."/>
            <person name="Arai W."/>
            <person name="Tsubouchi T."/>
            <person name="Morono Y."/>
            <person name="Uchiyama I."/>
            <person name="Ito T."/>
            <person name="Fujiyama A."/>
            <person name="Inagaki F."/>
            <person name="Takami H."/>
        </authorList>
    </citation>
    <scope>NUCLEOTIDE SEQUENCE</scope>
    <source>
        <strain evidence="1">Expedition CK06-06</strain>
    </source>
</reference>
<gene>
    <name evidence="1" type="ORF">S03H2_62744</name>
</gene>
<dbReference type="EMBL" id="BARU01040601">
    <property type="protein sequence ID" value="GAH79371.1"/>
    <property type="molecule type" value="Genomic_DNA"/>
</dbReference>
<sequence length="231" mass="24964">HGRGTGKVVESIFRAKGGEIVLPMDGRGGSVIKISPDEGQSWYDPGGSIRGTHAGVVQLIDGRLMAFGRHGAIDGRMPISISSDMGKTWTYSPSPFTPIHSGRRVALMRLRQGPLFFASFCHQMMIMDVSGKPRAVSGLFAAVSLDEGKTWPYRRLVSDDGPGRYIETMDGDPITMDARNAEPTGYLSVCQSADGLVHLLSSRQHYAFNLKWLMTPPPSATGGPPPPPKAR</sequence>
<organism evidence="1">
    <name type="scientific">marine sediment metagenome</name>
    <dbReference type="NCBI Taxonomy" id="412755"/>
    <lineage>
        <taxon>unclassified sequences</taxon>
        <taxon>metagenomes</taxon>
        <taxon>ecological metagenomes</taxon>
    </lineage>
</organism>
<dbReference type="CDD" id="cd15482">
    <property type="entry name" value="Sialidase_non-viral"/>
    <property type="match status" value="1"/>
</dbReference>
<evidence type="ECO:0008006" key="2">
    <source>
        <dbReference type="Google" id="ProtNLM"/>
    </source>
</evidence>
<evidence type="ECO:0000313" key="1">
    <source>
        <dbReference type="EMBL" id="GAH79371.1"/>
    </source>
</evidence>
<proteinExistence type="predicted"/>
<dbReference type="SUPFAM" id="SSF50939">
    <property type="entry name" value="Sialidases"/>
    <property type="match status" value="1"/>
</dbReference>
<comment type="caution">
    <text evidence="1">The sequence shown here is derived from an EMBL/GenBank/DDBJ whole genome shotgun (WGS) entry which is preliminary data.</text>
</comment>